<feature type="transmembrane region" description="Helical" evidence="1">
    <location>
        <begin position="97"/>
        <end position="115"/>
    </location>
</feature>
<evidence type="ECO:0000313" key="4">
    <source>
        <dbReference type="EMBL" id="GAA4445535.1"/>
    </source>
</evidence>
<dbReference type="Pfam" id="PF04773">
    <property type="entry name" value="FecR"/>
    <property type="match status" value="1"/>
</dbReference>
<dbReference type="PIRSF" id="PIRSF018266">
    <property type="entry name" value="FecR"/>
    <property type="match status" value="1"/>
</dbReference>
<keyword evidence="1" id="KW-1133">Transmembrane helix</keyword>
<proteinExistence type="predicted"/>
<feature type="domain" description="FecR protein" evidence="2">
    <location>
        <begin position="143"/>
        <end position="230"/>
    </location>
</feature>
<comment type="caution">
    <text evidence="4">The sequence shown here is derived from an EMBL/GenBank/DDBJ whole genome shotgun (WGS) entry which is preliminary data.</text>
</comment>
<reference evidence="5" key="1">
    <citation type="journal article" date="2019" name="Int. J. Syst. Evol. Microbiol.">
        <title>The Global Catalogue of Microorganisms (GCM) 10K type strain sequencing project: providing services to taxonomists for standard genome sequencing and annotation.</title>
        <authorList>
            <consortium name="The Broad Institute Genomics Platform"/>
            <consortium name="The Broad Institute Genome Sequencing Center for Infectious Disease"/>
            <person name="Wu L."/>
            <person name="Ma J."/>
        </authorList>
    </citation>
    <scope>NUCLEOTIDE SEQUENCE [LARGE SCALE GENOMIC DNA]</scope>
    <source>
        <strain evidence="5">JCM 31920</strain>
    </source>
</reference>
<dbReference type="InterPro" id="IPR032508">
    <property type="entry name" value="FecR_C"/>
</dbReference>
<evidence type="ECO:0000256" key="1">
    <source>
        <dbReference type="SAM" id="Phobius"/>
    </source>
</evidence>
<name>A0ABP8MA33_9BACT</name>
<gene>
    <name evidence="4" type="ORF">GCM10023091_37290</name>
</gene>
<feature type="domain" description="Protein FecR C-terminal" evidence="3">
    <location>
        <begin position="287"/>
        <end position="354"/>
    </location>
</feature>
<evidence type="ECO:0000259" key="3">
    <source>
        <dbReference type="Pfam" id="PF16344"/>
    </source>
</evidence>
<evidence type="ECO:0000259" key="2">
    <source>
        <dbReference type="Pfam" id="PF04773"/>
    </source>
</evidence>
<keyword evidence="5" id="KW-1185">Reference proteome</keyword>
<accession>A0ABP8MA33</accession>
<dbReference type="InterPro" id="IPR012373">
    <property type="entry name" value="Ferrdict_sens_TM"/>
</dbReference>
<dbReference type="Gene3D" id="3.55.50.30">
    <property type="match status" value="1"/>
</dbReference>
<dbReference type="PANTHER" id="PTHR30273:SF2">
    <property type="entry name" value="PROTEIN FECR"/>
    <property type="match status" value="1"/>
</dbReference>
<protein>
    <submittedName>
        <fullName evidence="4">FecR family protein</fullName>
    </submittedName>
</protein>
<keyword evidence="1" id="KW-0812">Transmembrane</keyword>
<dbReference type="Proteomes" id="UP001501508">
    <property type="component" value="Unassembled WGS sequence"/>
</dbReference>
<dbReference type="Pfam" id="PF16344">
    <property type="entry name" value="FecR_C"/>
    <property type="match status" value="1"/>
</dbReference>
<keyword evidence="1" id="KW-0472">Membrane</keyword>
<evidence type="ECO:0000313" key="5">
    <source>
        <dbReference type="Proteomes" id="UP001501508"/>
    </source>
</evidence>
<dbReference type="RefSeq" id="WP_345032020.1">
    <property type="nucleotide sequence ID" value="NZ_BAABEY010000034.1"/>
</dbReference>
<dbReference type="EMBL" id="BAABEY010000034">
    <property type="protein sequence ID" value="GAA4445535.1"/>
    <property type="molecule type" value="Genomic_DNA"/>
</dbReference>
<sequence length="364" mass="41543">MKAYLDFQPEDFAADEFFIRWVKSADIEAETFWQNWLETYPFMRQKVEIARKMVLLTDSLPVPPVADLEIAALKRSVLKRIEDQENGRIKVRRLSPLVYWAAVVAGLALFAAWWAQIYQDRPDVLVGEPMQDEAMKVVSAGPDKRLVILSDGSSALLKKNSKIIFPASFEPGRREVYLVGEAFFEVAKDSLRPFFVRTHDYTTRVLGTSFNVRAYPEDGRVSVFVKTGKVSVYRSDRDSSSEADNPLVLMPNQQGFFQKETSPRLTEELPPAEQKAVPVPDIDRMRFEYDEVLVGDIFEQIEKAYNVKIRYDKSVFGQCPVTASLTGEPFDEKLKLVTLAVRANFRIENDQVFITGLGCDRDKN</sequence>
<dbReference type="Gene3D" id="2.60.120.1440">
    <property type="match status" value="1"/>
</dbReference>
<dbReference type="PANTHER" id="PTHR30273">
    <property type="entry name" value="PERIPLASMIC SIGNAL SENSOR AND SIGMA FACTOR ACTIVATOR FECR-RELATED"/>
    <property type="match status" value="1"/>
</dbReference>
<organism evidence="4 5">
    <name type="scientific">Ravibacter arvi</name>
    <dbReference type="NCBI Taxonomy" id="2051041"/>
    <lineage>
        <taxon>Bacteria</taxon>
        <taxon>Pseudomonadati</taxon>
        <taxon>Bacteroidota</taxon>
        <taxon>Cytophagia</taxon>
        <taxon>Cytophagales</taxon>
        <taxon>Spirosomataceae</taxon>
        <taxon>Ravibacter</taxon>
    </lineage>
</organism>
<dbReference type="InterPro" id="IPR006860">
    <property type="entry name" value="FecR"/>
</dbReference>